<proteinExistence type="predicted"/>
<evidence type="ECO:0000313" key="2">
    <source>
        <dbReference type="Proteomes" id="UP000276133"/>
    </source>
</evidence>
<dbReference type="EMBL" id="REGN01002490">
    <property type="protein sequence ID" value="RNA27804.1"/>
    <property type="molecule type" value="Genomic_DNA"/>
</dbReference>
<organism evidence="1 2">
    <name type="scientific">Brachionus plicatilis</name>
    <name type="common">Marine rotifer</name>
    <name type="synonym">Brachionus muelleri</name>
    <dbReference type="NCBI Taxonomy" id="10195"/>
    <lineage>
        <taxon>Eukaryota</taxon>
        <taxon>Metazoa</taxon>
        <taxon>Spiralia</taxon>
        <taxon>Gnathifera</taxon>
        <taxon>Rotifera</taxon>
        <taxon>Eurotatoria</taxon>
        <taxon>Monogononta</taxon>
        <taxon>Pseudotrocha</taxon>
        <taxon>Ploima</taxon>
        <taxon>Brachionidae</taxon>
        <taxon>Brachionus</taxon>
    </lineage>
</organism>
<dbReference type="AlphaFoldDB" id="A0A3M7RW51"/>
<sequence>MYQLLEFTEHVLVHQSLNFAALSDFQTIVRHINITLSLIIKSRLVLFKFFPTSQSHDFMLYVMINFDIPSNLNH</sequence>
<gene>
    <name evidence="1" type="ORF">BpHYR1_001411</name>
</gene>
<dbReference type="Proteomes" id="UP000276133">
    <property type="component" value="Unassembled WGS sequence"/>
</dbReference>
<comment type="caution">
    <text evidence="1">The sequence shown here is derived from an EMBL/GenBank/DDBJ whole genome shotgun (WGS) entry which is preliminary data.</text>
</comment>
<accession>A0A3M7RW51</accession>
<evidence type="ECO:0000313" key="1">
    <source>
        <dbReference type="EMBL" id="RNA27804.1"/>
    </source>
</evidence>
<reference evidence="1 2" key="1">
    <citation type="journal article" date="2018" name="Sci. Rep.">
        <title>Genomic signatures of local adaptation to the degree of environmental predictability in rotifers.</title>
        <authorList>
            <person name="Franch-Gras L."/>
            <person name="Hahn C."/>
            <person name="Garcia-Roger E.M."/>
            <person name="Carmona M.J."/>
            <person name="Serra M."/>
            <person name="Gomez A."/>
        </authorList>
    </citation>
    <scope>NUCLEOTIDE SEQUENCE [LARGE SCALE GENOMIC DNA]</scope>
    <source>
        <strain evidence="1">HYR1</strain>
    </source>
</reference>
<keyword evidence="2" id="KW-1185">Reference proteome</keyword>
<protein>
    <submittedName>
        <fullName evidence="1">Uncharacterized protein</fullName>
    </submittedName>
</protein>
<name>A0A3M7RW51_BRAPC</name>